<dbReference type="PRINTS" id="PR01179">
    <property type="entry name" value="ODADCRBXLASE"/>
</dbReference>
<dbReference type="Proteomes" id="UP001461341">
    <property type="component" value="Chromosome"/>
</dbReference>
<dbReference type="EC" id="4.1.1.17" evidence="6"/>
<evidence type="ECO:0000256" key="3">
    <source>
        <dbReference type="ARBA" id="ARBA00022898"/>
    </source>
</evidence>
<dbReference type="InterPro" id="IPR009006">
    <property type="entry name" value="Ala_racemase/Decarboxylase_C"/>
</dbReference>
<dbReference type="PROSITE" id="PS00878">
    <property type="entry name" value="ODR_DC_2_1"/>
    <property type="match status" value="1"/>
</dbReference>
<comment type="cofactor">
    <cofactor evidence="1">
        <name>pyridoxal 5'-phosphate</name>
        <dbReference type="ChEBI" id="CHEBI:597326"/>
    </cofactor>
</comment>
<evidence type="ECO:0000256" key="6">
    <source>
        <dbReference type="ARBA" id="ARBA00034138"/>
    </source>
</evidence>
<evidence type="ECO:0000256" key="2">
    <source>
        <dbReference type="ARBA" id="ARBA00008872"/>
    </source>
</evidence>
<organism evidence="9 10">
    <name type="scientific">Thermatribacter velox</name>
    <dbReference type="NCBI Taxonomy" id="3039681"/>
    <lineage>
        <taxon>Bacteria</taxon>
        <taxon>Pseudomonadati</taxon>
        <taxon>Atribacterota</taxon>
        <taxon>Atribacteria</taxon>
        <taxon>Atribacterales</taxon>
        <taxon>Thermatribacteraceae</taxon>
        <taxon>Thermatribacter</taxon>
    </lineage>
</organism>
<dbReference type="InterPro" id="IPR000183">
    <property type="entry name" value="Orn/DAP/Arg_de-COase"/>
</dbReference>
<accession>A0ABZ2YBB5</accession>
<keyword evidence="4" id="KW-0456">Lyase</keyword>
<gene>
    <name evidence="9" type="ORF">QBE54_00700</name>
</gene>
<dbReference type="SUPFAM" id="SSF50621">
    <property type="entry name" value="Alanine racemase C-terminal domain-like"/>
    <property type="match status" value="1"/>
</dbReference>
<dbReference type="InterPro" id="IPR022644">
    <property type="entry name" value="De-COase2_N"/>
</dbReference>
<evidence type="ECO:0000256" key="4">
    <source>
        <dbReference type="ARBA" id="ARBA00023239"/>
    </source>
</evidence>
<reference evidence="9 10" key="1">
    <citation type="submission" date="2023-03" db="EMBL/GenBank/DDBJ databases">
        <title>Novel Species.</title>
        <authorList>
            <person name="Ma S."/>
        </authorList>
    </citation>
    <scope>NUCLEOTIDE SEQUENCE [LARGE SCALE GENOMIC DNA]</scope>
    <source>
        <strain evidence="9 10">B11</strain>
    </source>
</reference>
<dbReference type="EMBL" id="CP121689">
    <property type="protein sequence ID" value="WZL76284.1"/>
    <property type="molecule type" value="Genomic_DNA"/>
</dbReference>
<dbReference type="PANTHER" id="PTHR11482">
    <property type="entry name" value="ARGININE/DIAMINOPIMELATE/ORNITHINE DECARBOXYLASE"/>
    <property type="match status" value="1"/>
</dbReference>
<name>A0ABZ2YBB5_9BACT</name>
<dbReference type="InterPro" id="IPR022653">
    <property type="entry name" value="De-COase2_pyr-phos_BS"/>
</dbReference>
<evidence type="ECO:0000256" key="1">
    <source>
        <dbReference type="ARBA" id="ARBA00001933"/>
    </source>
</evidence>
<proteinExistence type="inferred from homology"/>
<dbReference type="CDD" id="cd00622">
    <property type="entry name" value="PLPDE_III_ODC"/>
    <property type="match status" value="1"/>
</dbReference>
<dbReference type="PANTHER" id="PTHR11482:SF6">
    <property type="entry name" value="ORNITHINE DECARBOXYLASE 1-RELATED"/>
    <property type="match status" value="1"/>
</dbReference>
<sequence>MKGLVVSKKLPLEKEKIVELVKVYDTPLFVILRERLIENFLAFTRFLPGVQPFYAVKANPHPEIIRTLDTLGSCFDVASKQEVQLVHELGIGPERMIFANTIKRKKGLAFAREIGLKLMTYDNLNELYKIQKVHPEAKLLLRITSPSNGSGANLSYKFGVDPEEALFLLLRAREMGLQPVGVSFHAGSPCYQVESYLVSLQAVRKIFSEARQSGIELSIVDIGGGFPLKIYQEEGEQRSLESLASKIYSHIESFLQEGYRVIAEPGRCIVGSACFLVTKVIGKALRRGKVWYYLDEGIYGSLSAIPFDKASPEFVPLREGNGLQEAILAGPTCDSLDVIAKDVLLPELGLDDLIVVPDIGAYSIASATNFNGFEKPTVVMV</sequence>
<dbReference type="SUPFAM" id="SSF51419">
    <property type="entry name" value="PLP-binding barrel"/>
    <property type="match status" value="1"/>
</dbReference>
<dbReference type="Gene3D" id="3.20.20.10">
    <property type="entry name" value="Alanine racemase"/>
    <property type="match status" value="1"/>
</dbReference>
<dbReference type="InterPro" id="IPR029066">
    <property type="entry name" value="PLP-binding_barrel"/>
</dbReference>
<dbReference type="Pfam" id="PF02784">
    <property type="entry name" value="Orn_Arg_deC_N"/>
    <property type="match status" value="1"/>
</dbReference>
<dbReference type="Gene3D" id="2.40.37.10">
    <property type="entry name" value="Lyase, Ornithine Decarboxylase, Chain A, domain 1"/>
    <property type="match status" value="1"/>
</dbReference>
<protein>
    <recommendedName>
        <fullName evidence="6">ornithine decarboxylase</fullName>
        <ecNumber evidence="6">4.1.1.17</ecNumber>
    </recommendedName>
</protein>
<evidence type="ECO:0000313" key="9">
    <source>
        <dbReference type="EMBL" id="WZL76284.1"/>
    </source>
</evidence>
<comment type="catalytic activity">
    <reaction evidence="7">
        <text>L-ornithine + H(+) = putrescine + CO2</text>
        <dbReference type="Rhea" id="RHEA:22964"/>
        <dbReference type="ChEBI" id="CHEBI:15378"/>
        <dbReference type="ChEBI" id="CHEBI:16526"/>
        <dbReference type="ChEBI" id="CHEBI:46911"/>
        <dbReference type="ChEBI" id="CHEBI:326268"/>
        <dbReference type="EC" id="4.1.1.17"/>
    </reaction>
</comment>
<feature type="domain" description="Orn/DAP/Arg decarboxylase 2 N-terminal" evidence="8">
    <location>
        <begin position="35"/>
        <end position="270"/>
    </location>
</feature>
<comment type="pathway">
    <text evidence="5">Amine and polyamine biosynthesis; putrescine biosynthesis via L-ornithine pathway; putrescine from L-ornithine: step 1/1.</text>
</comment>
<evidence type="ECO:0000256" key="7">
    <source>
        <dbReference type="ARBA" id="ARBA00049127"/>
    </source>
</evidence>
<dbReference type="RefSeq" id="WP_369018442.1">
    <property type="nucleotide sequence ID" value="NZ_CP121689.1"/>
</dbReference>
<comment type="similarity">
    <text evidence="2">Belongs to the Orn/Lys/Arg decarboxylase class-II family.</text>
</comment>
<dbReference type="InterPro" id="IPR002433">
    <property type="entry name" value="Orn_de-COase"/>
</dbReference>
<evidence type="ECO:0000259" key="8">
    <source>
        <dbReference type="Pfam" id="PF02784"/>
    </source>
</evidence>
<keyword evidence="10" id="KW-1185">Reference proteome</keyword>
<keyword evidence="3" id="KW-0663">Pyridoxal phosphate</keyword>
<evidence type="ECO:0000313" key="10">
    <source>
        <dbReference type="Proteomes" id="UP001461341"/>
    </source>
</evidence>
<dbReference type="PRINTS" id="PR01182">
    <property type="entry name" value="ORNDCRBXLASE"/>
</dbReference>
<evidence type="ECO:0000256" key="5">
    <source>
        <dbReference type="ARBA" id="ARBA00034115"/>
    </source>
</evidence>